<dbReference type="SUPFAM" id="SSF48179">
    <property type="entry name" value="6-phosphogluconate dehydrogenase C-terminal domain-like"/>
    <property type="match status" value="1"/>
</dbReference>
<dbReference type="InterPro" id="IPR001753">
    <property type="entry name" value="Enoyl-CoA_hydra/iso"/>
</dbReference>
<dbReference type="PROSITE" id="PS00166">
    <property type="entry name" value="ENOYL_COA_HYDRATASE"/>
    <property type="match status" value="1"/>
</dbReference>
<dbReference type="AlphaFoldDB" id="A0A1H3C6M8"/>
<dbReference type="GO" id="GO:0016853">
    <property type="term" value="F:isomerase activity"/>
    <property type="evidence" value="ECO:0007669"/>
    <property type="project" value="UniProtKB-KW"/>
</dbReference>
<dbReference type="PANTHER" id="PTHR23309:SF49">
    <property type="entry name" value="PEROXISOMAL BIFUNCTIONAL ENZYME"/>
    <property type="match status" value="1"/>
</dbReference>
<dbReference type="GO" id="GO:0006635">
    <property type="term" value="P:fatty acid beta-oxidation"/>
    <property type="evidence" value="ECO:0007669"/>
    <property type="project" value="TreeGrafter"/>
</dbReference>
<dbReference type="InterPro" id="IPR018376">
    <property type="entry name" value="Enoyl-CoA_hyd/isom_CS"/>
</dbReference>
<dbReference type="EMBL" id="FNOM01000009">
    <property type="protein sequence ID" value="SDX49803.1"/>
    <property type="molecule type" value="Genomic_DNA"/>
</dbReference>
<evidence type="ECO:0000313" key="6">
    <source>
        <dbReference type="Proteomes" id="UP000198539"/>
    </source>
</evidence>
<keyword evidence="3" id="KW-0511">Multifunctional enzyme</keyword>
<dbReference type="GO" id="GO:0003857">
    <property type="term" value="F:(3S)-3-hydroxyacyl-CoA dehydrogenase (NAD+) activity"/>
    <property type="evidence" value="ECO:0007669"/>
    <property type="project" value="TreeGrafter"/>
</dbReference>
<dbReference type="PANTHER" id="PTHR23309">
    <property type="entry name" value="3-HYDROXYACYL-COA DEHYROGENASE"/>
    <property type="match status" value="1"/>
</dbReference>
<comment type="similarity">
    <text evidence="4">Belongs to the enoyl-CoA hydratase/isomerase family.</text>
</comment>
<dbReference type="Gene3D" id="1.10.1040.50">
    <property type="match status" value="1"/>
</dbReference>
<evidence type="ECO:0000256" key="2">
    <source>
        <dbReference type="ARBA" id="ARBA00023239"/>
    </source>
</evidence>
<dbReference type="InterPro" id="IPR008927">
    <property type="entry name" value="6-PGluconate_DH-like_C_sf"/>
</dbReference>
<evidence type="ECO:0000256" key="4">
    <source>
        <dbReference type="RuleBase" id="RU003707"/>
    </source>
</evidence>
<evidence type="ECO:0000313" key="5">
    <source>
        <dbReference type="EMBL" id="SDX49803.1"/>
    </source>
</evidence>
<name>A0A1H3C6M8_9RHOB</name>
<dbReference type="InterPro" id="IPR029045">
    <property type="entry name" value="ClpP/crotonase-like_dom_sf"/>
</dbReference>
<gene>
    <name evidence="5" type="ORF">SAMN04488238_10945</name>
</gene>
<evidence type="ECO:0000256" key="3">
    <source>
        <dbReference type="ARBA" id="ARBA00023268"/>
    </source>
</evidence>
<sequence>MQNIAENHAGVVVLRMDAQRGVLPVARLRDALAQAAGRPGVRAVLLRSAGADTCADVALNPADAAPDDLCEMIEAFALPVIACLHGRVDGAGLALALAAHARWAAPGTLVRAGDLRLGRIAGGGVTQRLPRLIGVAATLEILLNRHALRADPDAPGPFFDRVIDGLSGYEDATLAAMLAADLTGSPAPLRPTRTRDDRLRDAAGGLAALAAARTVSRAPDQVTAAAGVIDCVEAAMLLPFDAGAERAALLAADVAQGPVALALQNLRRAELRTLRIPELRAGSVPVAAPVSLPDHLIMAGAGAALIARVLRAGFAVALWAPDGAQLQAQVEAVAALHEARLRAGQITAEALEGDWNRLSGHVDLSRLPRSPVMLGTPDLAGPMAAHLPAGGCLIQLLDADADAPGDVSVSNPVTGATPPADTAFGPDTSHTADTLPQAAGSTIAPGSVGLAIAGRIAQLVIGSGAPAGAVICAFHLAARLQLQPVRLNGRAAIPDLRATIAHCIAATRALGLSDAEIAADYIRAGLPPGFAGLPDAACATTPHPAQPFARLHAALLNACARLLQDGTAQRPSDLDLCAIRGLGWPHWRGGPCFAADLRGLMLVRREMERFGADDPALWAPQPMLRELIRNAWAFADLDEN</sequence>
<dbReference type="Pfam" id="PF00378">
    <property type="entry name" value="ECH_1"/>
    <property type="match status" value="1"/>
</dbReference>
<keyword evidence="1" id="KW-0413">Isomerase</keyword>
<dbReference type="STRING" id="564137.SAMN04488238_10945"/>
<reference evidence="5 6" key="1">
    <citation type="submission" date="2016-10" db="EMBL/GenBank/DDBJ databases">
        <authorList>
            <person name="de Groot N.N."/>
        </authorList>
    </citation>
    <scope>NUCLEOTIDE SEQUENCE [LARGE SCALE GENOMIC DNA]</scope>
    <source>
        <strain evidence="5 6">CGMCC 1.8894</strain>
    </source>
</reference>
<dbReference type="SUPFAM" id="SSF52096">
    <property type="entry name" value="ClpP/crotonase"/>
    <property type="match status" value="1"/>
</dbReference>
<evidence type="ECO:0000256" key="1">
    <source>
        <dbReference type="ARBA" id="ARBA00023235"/>
    </source>
</evidence>
<protein>
    <submittedName>
        <fullName evidence="5">3-hydroxyacyl-CoA dehydrogenase</fullName>
    </submittedName>
</protein>
<accession>A0A1H3C6M8</accession>
<dbReference type="GO" id="GO:0016829">
    <property type="term" value="F:lyase activity"/>
    <property type="evidence" value="ECO:0007669"/>
    <property type="project" value="UniProtKB-KW"/>
</dbReference>
<organism evidence="5 6">
    <name type="scientific">Roseicitreum antarcticum</name>
    <dbReference type="NCBI Taxonomy" id="564137"/>
    <lineage>
        <taxon>Bacteria</taxon>
        <taxon>Pseudomonadati</taxon>
        <taxon>Pseudomonadota</taxon>
        <taxon>Alphaproteobacteria</taxon>
        <taxon>Rhodobacterales</taxon>
        <taxon>Paracoccaceae</taxon>
        <taxon>Roseicitreum</taxon>
    </lineage>
</organism>
<dbReference type="Gene3D" id="3.90.226.10">
    <property type="entry name" value="2-enoyl-CoA Hydratase, Chain A, domain 1"/>
    <property type="match status" value="1"/>
</dbReference>
<dbReference type="Proteomes" id="UP000198539">
    <property type="component" value="Unassembled WGS sequence"/>
</dbReference>
<keyword evidence="2" id="KW-0456">Lyase</keyword>
<keyword evidence="6" id="KW-1185">Reference proteome</keyword>
<proteinExistence type="inferred from homology"/>
<dbReference type="OrthoDB" id="9771883at2"/>